<keyword evidence="4" id="KW-0460">Magnesium</keyword>
<dbReference type="PANTHER" id="PTHR31739:SF25">
    <property type="entry name" value="(E,E)-GERANYLLINALOOL SYNTHASE"/>
    <property type="match status" value="1"/>
</dbReference>
<evidence type="ECO:0000256" key="4">
    <source>
        <dbReference type="ARBA" id="ARBA00022842"/>
    </source>
</evidence>
<keyword evidence="8" id="KW-1185">Reference proteome</keyword>
<dbReference type="SUPFAM" id="SSF48239">
    <property type="entry name" value="Terpenoid cyclases/Protein prenyltransferases"/>
    <property type="match status" value="1"/>
</dbReference>
<sequence>MASITEGTPFQGGLELAARTLIQSATDEHDDTYGYGSMSSAVYDTAWVSLVAKDEKGSRHWLFPECFHYILTIQLDDGSWGPRVSQVDGILNTAASLLALHKHLQEPLQILDCSDQRLKSRIATANTSLHSQLSTWDVPSSTHVGFEVVVPAILKLLEAEGFMYNFPGRGDLERLSALKLEGFVPEMLYARKSSALHSLEAFIGKIDFDKVSHHKVNGAIMASPSATSAYLMNSSHWDDEAESYLRYVVGRRGRSGGVPSAFPSTYFEYTWMISTFLRSGFTASDLECSGLDKIREVIGEAFRCGNGTIGFAFGLVADADDTAKGLMSLNMLGLKQDELDARDLVDNFEADTYFRTYPSERDPSFSANCNVLLALLHDSDSSQYLPQISKIVIFLISHWWDADDIITDKWNLSSLYPTMLLVEAFADFVRLAEADGNVTATLDSENQSRVAITLFQACFRTLVDQKDNGSWNHSMEETSYGIIILSEALQLSSFQDQELRQSILSAINTAVRFISSTDIHHEAINLLWVEKVTYGSATLTEIYRLSALKSAALVTSATMLAKTREPGASLDTKMRSYVGLFLQTPLFANTPSWKLRGSFVEAALFGPMLRARRLATFPRTNMSEDKYFDIIPFTWTACNNRCSIFAPTAFMFEMMIISFLNYQTDEFMETIAGPHFDGRLSELRGVVDSIFESNHDSAGAKENWMVSISFPRSTNGSTGGRIPEITGPLSKFVDHILHNSRITGASPWDKKILAAELRVFLQSHITQSKDNGRFRLQSTVDQYEEPEDTFFHWVRTTAADHTSCPYSFAFVSCLISASLRKGAKCFGTVTQNYAANAFCRHLATLCRMYNDYGSIERDATEWNLNSVNFLEFGFGTVDAETKKRELFKLAQLERAVVEESFRCLEGEVNALGAVSKATAKAERRKLAIFRMFYEVTDLYGQIYVVKDIASTMKVKTS</sequence>
<evidence type="ECO:0000256" key="5">
    <source>
        <dbReference type="ARBA" id="ARBA00023235"/>
    </source>
</evidence>
<evidence type="ECO:0000313" key="8">
    <source>
        <dbReference type="Proteomes" id="UP001465668"/>
    </source>
</evidence>
<comment type="caution">
    <text evidence="7">The sequence shown here is derived from an EMBL/GenBank/DDBJ whole genome shotgun (WGS) entry which is preliminary data.</text>
</comment>
<keyword evidence="6" id="KW-0456">Lyase</keyword>
<keyword evidence="5" id="KW-0413">Isomerase</keyword>
<evidence type="ECO:0000313" key="7">
    <source>
        <dbReference type="EMBL" id="KAK9775111.1"/>
    </source>
</evidence>
<gene>
    <name evidence="7" type="ORF">SCAR479_08087</name>
</gene>
<dbReference type="InterPro" id="IPR050148">
    <property type="entry name" value="Terpene_synthase-like"/>
</dbReference>
<dbReference type="InterPro" id="IPR008930">
    <property type="entry name" value="Terpenoid_cyclase/PrenylTrfase"/>
</dbReference>
<evidence type="ECO:0000256" key="1">
    <source>
        <dbReference type="ARBA" id="ARBA00001946"/>
    </source>
</evidence>
<dbReference type="Gene3D" id="1.50.10.20">
    <property type="match status" value="1"/>
</dbReference>
<protein>
    <submittedName>
        <fullName evidence="7">Terpene synthase family protein</fullName>
    </submittedName>
</protein>
<evidence type="ECO:0000256" key="6">
    <source>
        <dbReference type="ARBA" id="ARBA00023239"/>
    </source>
</evidence>
<dbReference type="PANTHER" id="PTHR31739">
    <property type="entry name" value="ENT-COPALYL DIPHOSPHATE SYNTHASE, CHLOROPLASTIC"/>
    <property type="match status" value="1"/>
</dbReference>
<dbReference type="EMBL" id="JARVKM010000036">
    <property type="protein sequence ID" value="KAK9775111.1"/>
    <property type="molecule type" value="Genomic_DNA"/>
</dbReference>
<evidence type="ECO:0000256" key="3">
    <source>
        <dbReference type="ARBA" id="ARBA00022723"/>
    </source>
</evidence>
<accession>A0ABR2XMR8</accession>
<dbReference type="InterPro" id="IPR017057">
    <property type="entry name" value="Ent-kaurene_synthase_fun"/>
</dbReference>
<comment type="similarity">
    <text evidence="2">Belongs to the terpene synthase family.</text>
</comment>
<keyword evidence="3" id="KW-0479">Metal-binding</keyword>
<dbReference type="PIRSF" id="PIRSF036498">
    <property type="entry name" value="Ent-kaurene_synthase_fungi"/>
    <property type="match status" value="1"/>
</dbReference>
<dbReference type="Proteomes" id="UP001465668">
    <property type="component" value="Unassembled WGS sequence"/>
</dbReference>
<proteinExistence type="inferred from homology"/>
<comment type="cofactor">
    <cofactor evidence="1">
        <name>Mg(2+)</name>
        <dbReference type="ChEBI" id="CHEBI:18420"/>
    </cofactor>
</comment>
<name>A0ABR2XMR8_9PEZI</name>
<dbReference type="Gene3D" id="1.50.10.160">
    <property type="match status" value="1"/>
</dbReference>
<organism evidence="7 8">
    <name type="scientific">Seiridium cardinale</name>
    <dbReference type="NCBI Taxonomy" id="138064"/>
    <lineage>
        <taxon>Eukaryota</taxon>
        <taxon>Fungi</taxon>
        <taxon>Dikarya</taxon>
        <taxon>Ascomycota</taxon>
        <taxon>Pezizomycotina</taxon>
        <taxon>Sordariomycetes</taxon>
        <taxon>Xylariomycetidae</taxon>
        <taxon>Amphisphaeriales</taxon>
        <taxon>Sporocadaceae</taxon>
        <taxon>Seiridium</taxon>
    </lineage>
</organism>
<reference evidence="7 8" key="1">
    <citation type="submission" date="2024-02" db="EMBL/GenBank/DDBJ databases">
        <title>First draft genome assembly of two strains of Seiridium cardinale.</title>
        <authorList>
            <person name="Emiliani G."/>
            <person name="Scali E."/>
        </authorList>
    </citation>
    <scope>NUCLEOTIDE SEQUENCE [LARGE SCALE GENOMIC DNA]</scope>
    <source>
        <strain evidence="7 8">BM-138-000479</strain>
    </source>
</reference>
<evidence type="ECO:0000256" key="2">
    <source>
        <dbReference type="ARBA" id="ARBA00006333"/>
    </source>
</evidence>